<feature type="transmembrane region" description="Helical" evidence="1">
    <location>
        <begin position="6"/>
        <end position="31"/>
    </location>
</feature>
<gene>
    <name evidence="2" type="ORF">SAMN04488523_106159</name>
</gene>
<sequence>MTSSPLEWLIWIGATLSLIGLAGLVWCIFSVSRAKRAKLDDDAMRLVLKKAIPLNLGALFLSVIGLMLVILGVFLT</sequence>
<keyword evidence="1" id="KW-0472">Membrane</keyword>
<keyword evidence="3" id="KW-1185">Reference proteome</keyword>
<dbReference type="EMBL" id="FOMW01000006">
    <property type="protein sequence ID" value="SFE31335.1"/>
    <property type="molecule type" value="Genomic_DNA"/>
</dbReference>
<keyword evidence="1" id="KW-0812">Transmembrane</keyword>
<evidence type="ECO:0000313" key="2">
    <source>
        <dbReference type="EMBL" id="SFE31335.1"/>
    </source>
</evidence>
<proteinExistence type="predicted"/>
<reference evidence="2 3" key="1">
    <citation type="submission" date="2016-10" db="EMBL/GenBank/DDBJ databases">
        <authorList>
            <person name="de Groot N.N."/>
        </authorList>
    </citation>
    <scope>NUCLEOTIDE SEQUENCE [LARGE SCALE GENOMIC DNA]</scope>
    <source>
        <strain evidence="2 3">DSM 11443</strain>
    </source>
</reference>
<organism evidence="2 3">
    <name type="scientific">Sulfitobacter brevis</name>
    <dbReference type="NCBI Taxonomy" id="74348"/>
    <lineage>
        <taxon>Bacteria</taxon>
        <taxon>Pseudomonadati</taxon>
        <taxon>Pseudomonadota</taxon>
        <taxon>Alphaproteobacteria</taxon>
        <taxon>Rhodobacterales</taxon>
        <taxon>Roseobacteraceae</taxon>
        <taxon>Sulfitobacter</taxon>
    </lineage>
</organism>
<feature type="transmembrane region" description="Helical" evidence="1">
    <location>
        <begin position="52"/>
        <end position="75"/>
    </location>
</feature>
<dbReference type="Proteomes" id="UP000198977">
    <property type="component" value="Unassembled WGS sequence"/>
</dbReference>
<protein>
    <submittedName>
        <fullName evidence="2">Uncharacterized protein</fullName>
    </submittedName>
</protein>
<name>A0A1I1ZI56_9RHOB</name>
<keyword evidence="1" id="KW-1133">Transmembrane helix</keyword>
<dbReference type="AlphaFoldDB" id="A0A1I1ZI56"/>
<evidence type="ECO:0000256" key="1">
    <source>
        <dbReference type="SAM" id="Phobius"/>
    </source>
</evidence>
<dbReference type="STRING" id="74348.SAMN04488523_106159"/>
<evidence type="ECO:0000313" key="3">
    <source>
        <dbReference type="Proteomes" id="UP000198977"/>
    </source>
</evidence>
<accession>A0A1I1ZI56</accession>